<keyword evidence="1" id="KW-0812">Transmembrane</keyword>
<dbReference type="EMBL" id="CP022605">
    <property type="protein sequence ID" value="ASV88071.1"/>
    <property type="molecule type" value="Genomic_DNA"/>
</dbReference>
<feature type="transmembrane region" description="Helical" evidence="1">
    <location>
        <begin position="100"/>
        <end position="119"/>
    </location>
</feature>
<keyword evidence="2" id="KW-0614">Plasmid</keyword>
<protein>
    <submittedName>
        <fullName evidence="2">Putative membrane protein</fullName>
    </submittedName>
</protein>
<feature type="transmembrane region" description="Helical" evidence="1">
    <location>
        <begin position="12"/>
        <end position="33"/>
    </location>
</feature>
<organism evidence="2 3">
    <name type="scientific">Ochrobactrum quorumnocens</name>
    <dbReference type="NCBI Taxonomy" id="271865"/>
    <lineage>
        <taxon>Bacteria</taxon>
        <taxon>Pseudomonadati</taxon>
        <taxon>Pseudomonadota</taxon>
        <taxon>Alphaproteobacteria</taxon>
        <taxon>Hyphomicrobiales</taxon>
        <taxon>Brucellaceae</taxon>
        <taxon>Brucella/Ochrobactrum group</taxon>
        <taxon>Ochrobactrum</taxon>
    </lineage>
</organism>
<reference evidence="2 3" key="1">
    <citation type="submission" date="2017-07" db="EMBL/GenBank/DDBJ databases">
        <title>Phylogenetic study on the rhizospheric bacterium Ochrobactrum sp. A44.</title>
        <authorList>
            <person name="Krzyzanowska D.M."/>
            <person name="Ossowicki A."/>
            <person name="Rajewska M."/>
            <person name="Maciag T."/>
            <person name="Kaczynski Z."/>
            <person name="Czerwicka M."/>
            <person name="Jafra S."/>
        </authorList>
    </citation>
    <scope>NUCLEOTIDE SEQUENCE [LARGE SCALE GENOMIC DNA]</scope>
    <source>
        <strain evidence="2 3">A44</strain>
        <plasmid evidence="2 3">unnamed1</plasmid>
    </source>
</reference>
<dbReference type="AlphaFoldDB" id="A0A248UNU9"/>
<gene>
    <name evidence="2" type="ORF">CES85_3069</name>
</gene>
<accession>A0A248UNU9</accession>
<sequence>MEKMIIVWRGWGFLSVIIIGAVTVATLLGTLWVTETLQLPDWTKALDIALSLIVAGIVNCIAGRALNKETGSQFVSDDKTGRSCGNSATRHDLFFIKMEYWSVPLFVIAAWLIAATFFAE</sequence>
<proteinExistence type="predicted"/>
<evidence type="ECO:0000313" key="2">
    <source>
        <dbReference type="EMBL" id="ASV88071.1"/>
    </source>
</evidence>
<geneLocation type="plasmid" evidence="2 3">
    <name>unnamed1</name>
</geneLocation>
<keyword evidence="1" id="KW-0472">Membrane</keyword>
<dbReference type="KEGG" id="och:CES85_3069"/>
<feature type="transmembrane region" description="Helical" evidence="1">
    <location>
        <begin position="45"/>
        <end position="66"/>
    </location>
</feature>
<evidence type="ECO:0000313" key="3">
    <source>
        <dbReference type="Proteomes" id="UP000215256"/>
    </source>
</evidence>
<dbReference type="Proteomes" id="UP000215256">
    <property type="component" value="Plasmid unnamed1"/>
</dbReference>
<keyword evidence="1" id="KW-1133">Transmembrane helix</keyword>
<evidence type="ECO:0000256" key="1">
    <source>
        <dbReference type="SAM" id="Phobius"/>
    </source>
</evidence>
<name>A0A248UNU9_9HYPH</name>